<comment type="caution">
    <text evidence="1">The sequence shown here is derived from an EMBL/GenBank/DDBJ whole genome shotgun (WGS) entry which is preliminary data.</text>
</comment>
<evidence type="ECO:0000313" key="1">
    <source>
        <dbReference type="EMBL" id="CAI2200856.1"/>
    </source>
</evidence>
<keyword evidence="2" id="KW-1185">Reference proteome</keyword>
<dbReference type="OrthoDB" id="2281547at2759"/>
<protein>
    <submittedName>
        <fullName evidence="1">8504_t:CDS:1</fullName>
    </submittedName>
</protein>
<dbReference type="EMBL" id="CAMKVN010025634">
    <property type="protein sequence ID" value="CAI2200856.1"/>
    <property type="molecule type" value="Genomic_DNA"/>
</dbReference>
<dbReference type="AlphaFoldDB" id="A0A9W4X7P4"/>
<reference evidence="1" key="1">
    <citation type="submission" date="2022-08" db="EMBL/GenBank/DDBJ databases">
        <authorList>
            <person name="Kallberg Y."/>
            <person name="Tangrot J."/>
            <person name="Rosling A."/>
        </authorList>
    </citation>
    <scope>NUCLEOTIDE SEQUENCE</scope>
    <source>
        <strain evidence="1">Wild A</strain>
    </source>
</reference>
<sequence>KNAQEQWKINFPRQVQTDQSQTNIAVPNVVHPLGPVNLSELPVEISQKIAIMREIITKFKSNTLSRVSHLQHGTENLLKTHITQLKEETELLDSLVEVRDNIKICKSLALDACQDNAIAFKFIIKQTESFGKQLG</sequence>
<feature type="non-terminal residue" evidence="1">
    <location>
        <position position="135"/>
    </location>
</feature>
<gene>
    <name evidence="1" type="ORF">FWILDA_LOCUS19776</name>
</gene>
<organism evidence="1 2">
    <name type="scientific">Funneliformis geosporum</name>
    <dbReference type="NCBI Taxonomy" id="1117311"/>
    <lineage>
        <taxon>Eukaryota</taxon>
        <taxon>Fungi</taxon>
        <taxon>Fungi incertae sedis</taxon>
        <taxon>Mucoromycota</taxon>
        <taxon>Glomeromycotina</taxon>
        <taxon>Glomeromycetes</taxon>
        <taxon>Glomerales</taxon>
        <taxon>Glomeraceae</taxon>
        <taxon>Funneliformis</taxon>
    </lineage>
</organism>
<accession>A0A9W4X7P4</accession>
<dbReference type="Proteomes" id="UP001153678">
    <property type="component" value="Unassembled WGS sequence"/>
</dbReference>
<name>A0A9W4X7P4_9GLOM</name>
<evidence type="ECO:0000313" key="2">
    <source>
        <dbReference type="Proteomes" id="UP001153678"/>
    </source>
</evidence>
<feature type="non-terminal residue" evidence="1">
    <location>
        <position position="1"/>
    </location>
</feature>
<proteinExistence type="predicted"/>